<dbReference type="FunFam" id="3.30.200.20:FF:000103">
    <property type="entry name" value="Protein kinase C"/>
    <property type="match status" value="1"/>
</dbReference>
<keyword evidence="6" id="KW-0479">Metal-binding</keyword>
<feature type="binding site" evidence="16">
    <location>
        <begin position="512"/>
        <end position="520"/>
    </location>
    <ligand>
        <name>ATP</name>
        <dbReference type="ChEBI" id="CHEBI:30616"/>
    </ligand>
</feature>
<dbReference type="PROSITE" id="PS50081">
    <property type="entry name" value="ZF_DAG_PE_2"/>
    <property type="match status" value="2"/>
</dbReference>
<name>A0A2P1GIY7_9METZ</name>
<dbReference type="GO" id="GO:0008270">
    <property type="term" value="F:zinc ion binding"/>
    <property type="evidence" value="ECO:0007669"/>
    <property type="project" value="UniProtKB-KW"/>
</dbReference>
<dbReference type="EC" id="2.7.11.13" evidence="2"/>
<reference evidence="23" key="1">
    <citation type="submission" date="2017-09" db="EMBL/GenBank/DDBJ databases">
        <title>New genomic data challenges the traditional vision of epithelium evolution in sponges and ctenophores.</title>
        <authorList>
            <person name="Belahbib H."/>
            <person name="Renard E."/>
            <person name="Santini S."/>
            <person name="Jourda C."/>
            <person name="Claverie J.-M."/>
            <person name="Borchiellini C."/>
            <person name="Le Bivic A."/>
        </authorList>
    </citation>
    <scope>NUCLEOTIDE SEQUENCE</scope>
    <source>
        <strain evidence="23">ID5</strain>
    </source>
</reference>
<dbReference type="InterPro" id="IPR011009">
    <property type="entry name" value="Kinase-like_dom_sf"/>
</dbReference>
<dbReference type="PROSITE" id="PS00479">
    <property type="entry name" value="ZF_DAG_PE_1"/>
    <property type="match status" value="1"/>
</dbReference>
<evidence type="ECO:0000256" key="3">
    <source>
        <dbReference type="ARBA" id="ARBA00022527"/>
    </source>
</evidence>
<dbReference type="FunFam" id="1.10.510.10:FF:000048">
    <property type="entry name" value="Protein kinase C"/>
    <property type="match status" value="1"/>
</dbReference>
<feature type="domain" description="Phorbol-ester/DAG-type" evidence="21">
    <location>
        <begin position="239"/>
        <end position="289"/>
    </location>
</feature>
<evidence type="ECO:0000313" key="24">
    <source>
        <dbReference type="EMBL" id="KAI6659105.1"/>
    </source>
</evidence>
<dbReference type="Pfam" id="PF00168">
    <property type="entry name" value="C2"/>
    <property type="match status" value="1"/>
</dbReference>
<dbReference type="GO" id="GO:0005524">
    <property type="term" value="F:ATP binding"/>
    <property type="evidence" value="ECO:0007669"/>
    <property type="project" value="UniProtKB-UniRule"/>
</dbReference>
<feature type="domain" description="Protein kinase" evidence="20">
    <location>
        <begin position="506"/>
        <end position="765"/>
    </location>
</feature>
<evidence type="ECO:0000259" key="21">
    <source>
        <dbReference type="PROSITE" id="PS50081"/>
    </source>
</evidence>
<dbReference type="PANTHER" id="PTHR24351">
    <property type="entry name" value="RIBOSOMAL PROTEIN S6 KINASE"/>
    <property type="match status" value="1"/>
</dbReference>
<proteinExistence type="evidence at transcript level"/>
<evidence type="ECO:0000256" key="4">
    <source>
        <dbReference type="ARBA" id="ARBA00022553"/>
    </source>
</evidence>
<evidence type="ECO:0000256" key="5">
    <source>
        <dbReference type="ARBA" id="ARBA00022679"/>
    </source>
</evidence>
<dbReference type="AlphaFoldDB" id="A0A2P1GIY7"/>
<evidence type="ECO:0000256" key="6">
    <source>
        <dbReference type="ARBA" id="ARBA00022723"/>
    </source>
</evidence>
<dbReference type="Pfam" id="PF00130">
    <property type="entry name" value="C1_1"/>
    <property type="match status" value="2"/>
</dbReference>
<evidence type="ECO:0000313" key="23">
    <source>
        <dbReference type="EMBL" id="AVM85898.1"/>
    </source>
</evidence>
<dbReference type="SUPFAM" id="SSF56112">
    <property type="entry name" value="Protein kinase-like (PK-like)"/>
    <property type="match status" value="1"/>
</dbReference>
<dbReference type="InterPro" id="IPR017441">
    <property type="entry name" value="Protein_kinase_ATP_BS"/>
</dbReference>
<dbReference type="SMART" id="SM00109">
    <property type="entry name" value="C1"/>
    <property type="match status" value="2"/>
</dbReference>
<evidence type="ECO:0000256" key="14">
    <source>
        <dbReference type="ARBA" id="ARBA00047470"/>
    </source>
</evidence>
<dbReference type="InterPro" id="IPR008271">
    <property type="entry name" value="Ser/Thr_kinase_AS"/>
</dbReference>
<gene>
    <name evidence="24" type="ORF">LOD99_14781</name>
</gene>
<feature type="binding site" evidence="16">
    <location>
        <position position="535"/>
    </location>
    <ligand>
        <name>ATP</name>
        <dbReference type="ChEBI" id="CHEBI:30616"/>
    </ligand>
</feature>
<evidence type="ECO:0000313" key="25">
    <source>
        <dbReference type="Proteomes" id="UP001165289"/>
    </source>
</evidence>
<comment type="catalytic activity">
    <reaction evidence="14">
        <text>L-seryl-[protein] + ATP = O-phospho-L-seryl-[protein] + ADP + H(+)</text>
        <dbReference type="Rhea" id="RHEA:17989"/>
        <dbReference type="Rhea" id="RHEA-COMP:9863"/>
        <dbReference type="Rhea" id="RHEA-COMP:11604"/>
        <dbReference type="ChEBI" id="CHEBI:15378"/>
        <dbReference type="ChEBI" id="CHEBI:29999"/>
        <dbReference type="ChEBI" id="CHEBI:30616"/>
        <dbReference type="ChEBI" id="CHEBI:83421"/>
        <dbReference type="ChEBI" id="CHEBI:456216"/>
        <dbReference type="EC" id="2.7.11.13"/>
    </reaction>
</comment>
<sequence>MDLRFSGRLYIRILDAQELPPGCLARNATLDPYVRIDVDEILFASTTVYPKTLNAHWNESFEESVIEGEILGLTVFHSSLIPPDPFIAHATISLAELSTNIDETRDVWCDLEPSGKIHFTIEFIPEDEATTIKRMSRVFVPIKSEVLRDHKRLAVRRKVHQVNSHKFMAVFFKQFTYCAHCKDFMWGLVNKQGYQCQVCHMAVHKKCHHLVLTPCNKATLEPNSPLDEMKDLRFSINIPHRFVSSTSKKPSFCTHCGSLIWGLARQARLCSACGITVHKRCEDHVPHSCGLDHKKMSDALALIAKSGAKLPTKSQKSSTLGRSKHRTQISYDSTRSRDRELMSSADRVMLTRTHTPPQSFDKGFEFGSPVRLPPRPNVYPPIFKSLDAPHSPPRSKPARPAPPSPKCTEDLHGFSVAARGKRSLSRSTGNIRDEDSNGDLPPRPPPPFNKDSFPKLKVVPPPRPLTSPLNKSLGFTKFNDATSIVKSPPSPSRNSLNLKKCTLEDFKLLTLLGKGNFGKVILAKERKSNNVVAIKVIRKDMTVANDDVVCAFIERNVLAKTHLHPFLTKMYCSFQTEDRLYYVMEFVNGGDLLYHMQEKRKFGETMTKFYSAETIDAVLYLHSKEIIYRDLKLDNILLDSKGHVKIADFGMCKMGISGSKLADTFCGTPDYIAPEILKEEPYGKSVDFWSFGVLMYEMLTGQPPFEGNTEQDLFNAILEDEVVVPPYISREATNIVRGLLTKSPRRRLGCHSGTGERAIRNHAFFTVINWSQLRKKELIPPFVPKVVI</sequence>
<dbReference type="PROSITE" id="PS50004">
    <property type="entry name" value="C2"/>
    <property type="match status" value="1"/>
</dbReference>
<dbReference type="SUPFAM" id="SSF49562">
    <property type="entry name" value="C2 domain (Calcium/lipid-binding domain, CaLB)"/>
    <property type="match status" value="1"/>
</dbReference>
<dbReference type="InterPro" id="IPR002219">
    <property type="entry name" value="PKC_DAG/PE"/>
</dbReference>
<keyword evidence="4" id="KW-0597">Phosphoprotein</keyword>
<evidence type="ECO:0000256" key="16">
    <source>
        <dbReference type="PIRSR" id="PIRSR000551-51"/>
    </source>
</evidence>
<keyword evidence="12 16" id="KW-0067">ATP-binding</keyword>
<dbReference type="InterPro" id="IPR000719">
    <property type="entry name" value="Prot_kinase_dom"/>
</dbReference>
<evidence type="ECO:0000259" key="19">
    <source>
        <dbReference type="PROSITE" id="PS50004"/>
    </source>
</evidence>
<evidence type="ECO:0000256" key="18">
    <source>
        <dbReference type="SAM" id="MobiDB-lite"/>
    </source>
</evidence>
<evidence type="ECO:0000259" key="22">
    <source>
        <dbReference type="PROSITE" id="PS51285"/>
    </source>
</evidence>
<feature type="compositionally biased region" description="Polar residues" evidence="18">
    <location>
        <begin position="312"/>
        <end position="321"/>
    </location>
</feature>
<feature type="region of interest" description="Disordered" evidence="18">
    <location>
        <begin position="307"/>
        <end position="472"/>
    </location>
</feature>
<feature type="active site" description="Proton acceptor" evidence="15">
    <location>
        <position position="630"/>
    </location>
</feature>
<reference evidence="24" key="2">
    <citation type="submission" date="2022-02" db="EMBL/GenBank/DDBJ databases">
        <authorList>
            <person name="Santini S."/>
            <person name="Jourda C."/>
            <person name="Belahbib H."/>
            <person name="Rocher C."/>
            <person name="Selva M."/>
            <person name="Borchiellini C."/>
            <person name="Renard E."/>
        </authorList>
    </citation>
    <scope>NUCLEOTIDE SEQUENCE</scope>
    <source>
        <strain evidence="24">SPO-2</strain>
    </source>
</reference>
<comment type="similarity">
    <text evidence="1">Belongs to the protein kinase superfamily. AGC Ser/Thr protein kinase family. PKC subfamily.</text>
</comment>
<feature type="binding site" evidence="17">
    <location>
        <position position="539"/>
    </location>
    <ligand>
        <name>ATP</name>
        <dbReference type="ChEBI" id="CHEBI:30616"/>
    </ligand>
</feature>
<evidence type="ECO:0000259" key="20">
    <source>
        <dbReference type="PROSITE" id="PS50011"/>
    </source>
</evidence>
<dbReference type="InterPro" id="IPR046349">
    <property type="entry name" value="C1-like_sf"/>
</dbReference>
<evidence type="ECO:0000256" key="9">
    <source>
        <dbReference type="ARBA" id="ARBA00022771"/>
    </source>
</evidence>
<keyword evidence="10" id="KW-0418">Kinase</keyword>
<dbReference type="SUPFAM" id="SSF57889">
    <property type="entry name" value="Cysteine-rich domain"/>
    <property type="match status" value="2"/>
</dbReference>
<dbReference type="InterPro" id="IPR014376">
    <property type="entry name" value="Prot_kin_PKC_delta"/>
</dbReference>
<keyword evidence="25" id="KW-1185">Reference proteome</keyword>
<dbReference type="InterPro" id="IPR035892">
    <property type="entry name" value="C2_domain_sf"/>
</dbReference>
<protein>
    <recommendedName>
        <fullName evidence="2">protein kinase C</fullName>
        <ecNumber evidence="2">2.7.11.13</ecNumber>
    </recommendedName>
</protein>
<evidence type="ECO:0000256" key="8">
    <source>
        <dbReference type="ARBA" id="ARBA00022741"/>
    </source>
</evidence>
<dbReference type="Gene3D" id="1.10.510.10">
    <property type="entry name" value="Transferase(Phosphotransferase) domain 1"/>
    <property type="match status" value="1"/>
</dbReference>
<accession>A0A2P1GIY7</accession>
<dbReference type="Pfam" id="PF00069">
    <property type="entry name" value="Pkinase"/>
    <property type="match status" value="1"/>
</dbReference>
<dbReference type="PROSITE" id="PS50011">
    <property type="entry name" value="PROTEIN_KINASE_DOM"/>
    <property type="match status" value="1"/>
</dbReference>
<keyword evidence="5" id="KW-0808">Transferase</keyword>
<evidence type="ECO:0000256" key="13">
    <source>
        <dbReference type="ARBA" id="ARBA00047272"/>
    </source>
</evidence>
<dbReference type="EMBL" id="JAKMXF010000066">
    <property type="protein sequence ID" value="KAI6659105.1"/>
    <property type="molecule type" value="Genomic_DNA"/>
</dbReference>
<keyword evidence="9" id="KW-0863">Zinc-finger</keyword>
<feature type="domain" description="AGC-kinase C-terminal" evidence="22">
    <location>
        <begin position="766"/>
        <end position="788"/>
    </location>
</feature>
<dbReference type="InterPro" id="IPR000961">
    <property type="entry name" value="AGC-kinase_C"/>
</dbReference>
<evidence type="ECO:0000256" key="1">
    <source>
        <dbReference type="ARBA" id="ARBA00005490"/>
    </source>
</evidence>
<organism evidence="23">
    <name type="scientific">Oopsacas minuta</name>
    <dbReference type="NCBI Taxonomy" id="111878"/>
    <lineage>
        <taxon>Eukaryota</taxon>
        <taxon>Metazoa</taxon>
        <taxon>Porifera</taxon>
        <taxon>Hexactinellida</taxon>
        <taxon>Hexasterophora</taxon>
        <taxon>Lyssacinosida</taxon>
        <taxon>Leucopsacidae</taxon>
        <taxon>Oopsacas</taxon>
    </lineage>
</organism>
<evidence type="ECO:0000256" key="10">
    <source>
        <dbReference type="ARBA" id="ARBA00022777"/>
    </source>
</evidence>
<evidence type="ECO:0000256" key="17">
    <source>
        <dbReference type="PROSITE-ProRule" id="PRU10141"/>
    </source>
</evidence>
<dbReference type="PRINTS" id="PR00008">
    <property type="entry name" value="DAGPEDOMAIN"/>
</dbReference>
<feature type="domain" description="Phorbol-ester/DAG-type" evidence="21">
    <location>
        <begin position="164"/>
        <end position="215"/>
    </location>
</feature>
<keyword evidence="3" id="KW-0723">Serine/threonine-protein kinase</keyword>
<dbReference type="Gene3D" id="3.30.60.20">
    <property type="match status" value="2"/>
</dbReference>
<dbReference type="PROSITE" id="PS51285">
    <property type="entry name" value="AGC_KINASE_CTER"/>
    <property type="match status" value="1"/>
</dbReference>
<dbReference type="OrthoDB" id="63267at2759"/>
<dbReference type="SMR" id="A0A2P1GIY7"/>
<dbReference type="Proteomes" id="UP001165289">
    <property type="component" value="Unassembled WGS sequence"/>
</dbReference>
<evidence type="ECO:0000256" key="12">
    <source>
        <dbReference type="ARBA" id="ARBA00022840"/>
    </source>
</evidence>
<dbReference type="SMART" id="SM00220">
    <property type="entry name" value="S_TKc"/>
    <property type="match status" value="1"/>
</dbReference>
<dbReference type="InterPro" id="IPR000008">
    <property type="entry name" value="C2_dom"/>
</dbReference>
<dbReference type="PROSITE" id="PS00108">
    <property type="entry name" value="PROTEIN_KINASE_ST"/>
    <property type="match status" value="1"/>
</dbReference>
<evidence type="ECO:0000256" key="11">
    <source>
        <dbReference type="ARBA" id="ARBA00022833"/>
    </source>
</evidence>
<reference evidence="24 25" key="3">
    <citation type="journal article" date="2023" name="BMC Biol.">
        <title>The compact genome of the sponge Oopsacas minuta (Hexactinellida) is lacking key metazoan core genes.</title>
        <authorList>
            <person name="Santini S."/>
            <person name="Schenkelaars Q."/>
            <person name="Jourda C."/>
            <person name="Duchesne M."/>
            <person name="Belahbib H."/>
            <person name="Rocher C."/>
            <person name="Selva M."/>
            <person name="Riesgo A."/>
            <person name="Vervoort M."/>
            <person name="Leys S.P."/>
            <person name="Kodjabachian L."/>
            <person name="Le Bivic A."/>
            <person name="Borchiellini C."/>
            <person name="Claverie J.M."/>
            <person name="Renard E."/>
        </authorList>
    </citation>
    <scope>NUCLEOTIDE SEQUENCE [LARGE SCALE GENOMIC DNA]</scope>
    <source>
        <strain evidence="24">SPO-2</strain>
    </source>
</reference>
<dbReference type="Gene3D" id="3.30.200.20">
    <property type="entry name" value="Phosphorylase Kinase, domain 1"/>
    <property type="match status" value="1"/>
</dbReference>
<dbReference type="GO" id="GO:0004697">
    <property type="term" value="F:diacylglycerol-dependent serine/threonine kinase activity"/>
    <property type="evidence" value="ECO:0007669"/>
    <property type="project" value="UniProtKB-EC"/>
</dbReference>
<keyword evidence="7" id="KW-0677">Repeat</keyword>
<dbReference type="PROSITE" id="PS00107">
    <property type="entry name" value="PROTEIN_KINASE_ATP"/>
    <property type="match status" value="1"/>
</dbReference>
<dbReference type="InterPro" id="IPR020454">
    <property type="entry name" value="DAG/PE-bd"/>
</dbReference>
<dbReference type="Gene3D" id="2.60.40.150">
    <property type="entry name" value="C2 domain"/>
    <property type="match status" value="1"/>
</dbReference>
<dbReference type="EMBL" id="MF959453">
    <property type="protein sequence ID" value="AVM85898.1"/>
    <property type="molecule type" value="mRNA"/>
</dbReference>
<keyword evidence="11" id="KW-0862">Zinc</keyword>
<feature type="domain" description="C2" evidence="19">
    <location>
        <begin position="1"/>
        <end position="109"/>
    </location>
</feature>
<evidence type="ECO:0000256" key="2">
    <source>
        <dbReference type="ARBA" id="ARBA00012429"/>
    </source>
</evidence>
<dbReference type="PIRSF" id="PIRSF000551">
    <property type="entry name" value="PKC_delta"/>
    <property type="match status" value="1"/>
</dbReference>
<dbReference type="SMART" id="SM00239">
    <property type="entry name" value="C2"/>
    <property type="match status" value="1"/>
</dbReference>
<evidence type="ECO:0000256" key="7">
    <source>
        <dbReference type="ARBA" id="ARBA00022737"/>
    </source>
</evidence>
<keyword evidence="8 16" id="KW-0547">Nucleotide-binding</keyword>
<feature type="compositionally biased region" description="Pro residues" evidence="18">
    <location>
        <begin position="390"/>
        <end position="405"/>
    </location>
</feature>
<comment type="catalytic activity">
    <reaction evidence="13">
        <text>L-threonyl-[protein] + ATP = O-phospho-L-threonyl-[protein] + ADP + H(+)</text>
        <dbReference type="Rhea" id="RHEA:46608"/>
        <dbReference type="Rhea" id="RHEA-COMP:11060"/>
        <dbReference type="Rhea" id="RHEA-COMP:11605"/>
        <dbReference type="ChEBI" id="CHEBI:15378"/>
        <dbReference type="ChEBI" id="CHEBI:30013"/>
        <dbReference type="ChEBI" id="CHEBI:30616"/>
        <dbReference type="ChEBI" id="CHEBI:61977"/>
        <dbReference type="ChEBI" id="CHEBI:456216"/>
        <dbReference type="EC" id="2.7.11.13"/>
    </reaction>
</comment>
<evidence type="ECO:0000256" key="15">
    <source>
        <dbReference type="PIRSR" id="PIRSR000551-50"/>
    </source>
</evidence>